<protein>
    <submittedName>
        <fullName evidence="1">Uncharacterized protein</fullName>
    </submittedName>
</protein>
<organism evidence="1">
    <name type="scientific">Bandra megavirus</name>
    <dbReference type="NCBI Taxonomy" id="2071566"/>
    <lineage>
        <taxon>Viruses</taxon>
        <taxon>Varidnaviria</taxon>
        <taxon>Bamfordvirae</taxon>
        <taxon>Nucleocytoviricota</taxon>
        <taxon>Megaviricetes</taxon>
        <taxon>Imitervirales</taxon>
        <taxon>Mimiviridae</taxon>
        <taxon>Megamimivirinae</taxon>
        <taxon>Megavirus</taxon>
    </lineage>
</organism>
<proteinExistence type="predicted"/>
<dbReference type="EMBL" id="MG779386">
    <property type="protein sequence ID" value="AUV58901.1"/>
    <property type="molecule type" value="Genomic_DNA"/>
</dbReference>
<reference evidence="1" key="1">
    <citation type="submission" date="2018-01" db="EMBL/GenBank/DDBJ databases">
        <title>Draft genome sequence of Bandra megavirus.</title>
        <authorList>
            <person name="Chatterjee A."/>
            <person name="Yadav R."/>
            <person name="Kondabagil K."/>
        </authorList>
    </citation>
    <scope>NUCLEOTIDE SEQUENCE</scope>
    <source>
        <strain evidence="1">KK-1</strain>
    </source>
</reference>
<sequence>MDWENLDFNLCNVDLSDSNLIQELNLQPYPDLLTIHNTQEKYNTIKDFFSEAINNLQHIDTERENLFFKLRACDMNSQIYRDIRIDFIKTICALAIVDHQRERAFEYLKNNKTNQK</sequence>
<name>A0A2K9V9L6_9VIRU</name>
<evidence type="ECO:0000313" key="1">
    <source>
        <dbReference type="EMBL" id="AUV58901.1"/>
    </source>
</evidence>
<accession>A0A2K9V9L6</accession>